<dbReference type="InterPro" id="IPR029493">
    <property type="entry name" value="RecD2-like_HHH"/>
</dbReference>
<dbReference type="InterPro" id="IPR041451">
    <property type="entry name" value="RecD2_SH13"/>
</dbReference>
<evidence type="ECO:0000256" key="1">
    <source>
        <dbReference type="ARBA" id="ARBA00022741"/>
    </source>
</evidence>
<comment type="similarity">
    <text evidence="3">Belongs to the RecD family. RecD2 subfamily.</text>
</comment>
<dbReference type="Pfam" id="PF23139">
    <property type="entry name" value="OB_YrrC"/>
    <property type="match status" value="1"/>
</dbReference>
<dbReference type="Pfam" id="PF18335">
    <property type="entry name" value="SH3_13"/>
    <property type="match status" value="1"/>
</dbReference>
<dbReference type="EC" id="5.6.2.3" evidence="3"/>
<dbReference type="Gene3D" id="3.40.50.300">
    <property type="entry name" value="P-loop containing nucleotide triphosphate hydrolases"/>
    <property type="match status" value="2"/>
</dbReference>
<accession>A0A8D3WV14</accession>
<dbReference type="CDD" id="cd17933">
    <property type="entry name" value="DEXSc_RecD-like"/>
    <property type="match status" value="1"/>
</dbReference>
<evidence type="ECO:0000256" key="2">
    <source>
        <dbReference type="ARBA" id="ARBA00022840"/>
    </source>
</evidence>
<comment type="function">
    <text evidence="3">DNA-dependent ATPase and ATP-dependent 5'-3' DNA helicase. Has no activity on blunt DNA or DNA with 3'-overhangs, requires at least 10 bases of 5'-ssDNA for helicase activity.</text>
</comment>
<dbReference type="GO" id="GO:0043139">
    <property type="term" value="F:5'-3' DNA helicase activity"/>
    <property type="evidence" value="ECO:0007669"/>
    <property type="project" value="UniProtKB-UniRule"/>
</dbReference>
<organism evidence="5 6">
    <name type="scientific">Priestia megaterium (strain WSH-002)</name>
    <name type="common">Bacillus megaterium</name>
    <dbReference type="NCBI Taxonomy" id="1006007"/>
    <lineage>
        <taxon>Bacteria</taxon>
        <taxon>Bacillati</taxon>
        <taxon>Bacillota</taxon>
        <taxon>Bacilli</taxon>
        <taxon>Bacillales</taxon>
        <taxon>Bacillaceae</taxon>
        <taxon>Priestia</taxon>
    </lineage>
</organism>
<dbReference type="GO" id="GO:0017116">
    <property type="term" value="F:single-stranded DNA helicase activity"/>
    <property type="evidence" value="ECO:0007669"/>
    <property type="project" value="TreeGrafter"/>
</dbReference>
<feature type="binding site" evidence="3">
    <location>
        <begin position="368"/>
        <end position="372"/>
    </location>
    <ligand>
        <name>ATP</name>
        <dbReference type="ChEBI" id="CHEBI:30616"/>
    </ligand>
</feature>
<keyword evidence="3" id="KW-0413">Isomerase</keyword>
<dbReference type="HAMAP" id="MF_01488">
    <property type="entry name" value="RecD2"/>
    <property type="match status" value="1"/>
</dbReference>
<comment type="catalytic activity">
    <reaction evidence="3">
        <text>ATP + H2O = ADP + phosphate + H(+)</text>
        <dbReference type="Rhea" id="RHEA:13065"/>
        <dbReference type="ChEBI" id="CHEBI:15377"/>
        <dbReference type="ChEBI" id="CHEBI:15378"/>
        <dbReference type="ChEBI" id="CHEBI:30616"/>
        <dbReference type="ChEBI" id="CHEBI:43474"/>
        <dbReference type="ChEBI" id="CHEBI:456216"/>
        <dbReference type="EC" id="5.6.2.3"/>
    </reaction>
</comment>
<dbReference type="CDD" id="cd18809">
    <property type="entry name" value="SF1_C_RecD"/>
    <property type="match status" value="1"/>
</dbReference>
<keyword evidence="2 3" id="KW-0067">ATP-binding</keyword>
<keyword evidence="3" id="KW-0378">Hydrolase</keyword>
<dbReference type="SMART" id="SM00382">
    <property type="entry name" value="AAA"/>
    <property type="match status" value="1"/>
</dbReference>
<reference evidence="5 6" key="1">
    <citation type="journal article" date="2011" name="J. Bacteriol.">
        <title>Complete genome sequence of the industrial strain Bacillus megaterium WSH-002.</title>
        <authorList>
            <person name="Liu L."/>
            <person name="Li Y."/>
            <person name="Zhang J."/>
            <person name="Zou W."/>
            <person name="Zhou Z."/>
            <person name="Liu J."/>
            <person name="Li X."/>
            <person name="Wang L."/>
            <person name="Chen J."/>
        </authorList>
    </citation>
    <scope>NUCLEOTIDE SEQUENCE [LARGE SCALE GENOMIC DNA]</scope>
    <source>
        <strain evidence="5 6">WSH-002</strain>
    </source>
</reference>
<dbReference type="Gene3D" id="2.30.30.940">
    <property type="match status" value="1"/>
</dbReference>
<evidence type="ECO:0000259" key="4">
    <source>
        <dbReference type="SMART" id="SM00382"/>
    </source>
</evidence>
<dbReference type="EMBL" id="CP003017">
    <property type="protein sequence ID" value="AEN87514.1"/>
    <property type="molecule type" value="Genomic_DNA"/>
</dbReference>
<keyword evidence="3" id="KW-0238">DNA-binding</keyword>
<dbReference type="InterPro" id="IPR027785">
    <property type="entry name" value="UvrD-like_helicase_C"/>
</dbReference>
<dbReference type="InterPro" id="IPR003593">
    <property type="entry name" value="AAA+_ATPase"/>
</dbReference>
<dbReference type="Pfam" id="PF13538">
    <property type="entry name" value="UvrD_C_2"/>
    <property type="match status" value="1"/>
</dbReference>
<dbReference type="GO" id="GO:0003677">
    <property type="term" value="F:DNA binding"/>
    <property type="evidence" value="ECO:0007669"/>
    <property type="project" value="UniProtKB-UniRule"/>
</dbReference>
<dbReference type="InterPro" id="IPR006345">
    <property type="entry name" value="RecD2"/>
</dbReference>
<dbReference type="PANTHER" id="PTHR43788">
    <property type="entry name" value="DNA2/NAM7 HELICASE FAMILY MEMBER"/>
    <property type="match status" value="1"/>
</dbReference>
<dbReference type="InterPro" id="IPR055446">
    <property type="entry name" value="RecD2_N_OB"/>
</dbReference>
<dbReference type="NCBIfam" id="TIGR01448">
    <property type="entry name" value="recD_rel"/>
    <property type="match status" value="1"/>
</dbReference>
<dbReference type="GO" id="GO:0005524">
    <property type="term" value="F:ATP binding"/>
    <property type="evidence" value="ECO:0007669"/>
    <property type="project" value="UniProtKB-UniRule"/>
</dbReference>
<dbReference type="Proteomes" id="UP000001283">
    <property type="component" value="Chromosome"/>
</dbReference>
<dbReference type="InterPro" id="IPR027417">
    <property type="entry name" value="P-loop_NTPase"/>
</dbReference>
<sequence>MNEEQVNPSQPERHYISGTSIVTVFHNEENLYNVTRIRIKKTNLEIEDKETVVTGYFPKLNEDEVYTFYGDFKEHPKFGLQFHVEQFKKELPQSRQGVVQYLSSDLFHGIGKKTAENIVDALGERAIFRILQNESVLKEVPRLSADKAEALVTQLREHQGLEEVMVKLTDLGFGPQLSMKIFQAYKQEALEIVQNNPYQLVEDIQGIGFSRADELGKRLGMATNHPDRLRAGILYVIEQECNQMGHVYVTADQLYGKTAELLRKSRHENLSEMDLTREVDALKADKKLIIQDEKIYFPPLFYAEKGLVKAIQTIMAQTQYEEQFPESEFLLALGELEERLDVQYAPSQRKGIQTALMSPMLLLTGGPGTGKTTVIKGIVELYAELHGCSLNPGDYKKDEAFPVLLVAPTGRAAKRMSEATGLPAVTIHRLLKWNGQEGFDHNEENPIDGKLLIVDEVSMVDLWLAHQLFKSLPANLQVILVGDEDQLPSVGPGQVLKDLLSSEVVPTVRLTDVYRQAEGSSIIDLAHEIKKGKLPEDLSRQQGDRSFIRCQGQHITNVVQQVCGNALKKGYTAKDIQVLAPMYKGPAGIDKLNEVLQELFNPASEQRRELKHGDITYRVGDKVLQLVNQPDSNVFNGDMGEIVSVFFAKENTEKQDMLVISYEGNEVTYTKQDFNQITHAYCCSIHKSQGSEFPIVVLPIVKSYYRMLRRNLLYTAVTRSKQFLILCGEDEAFQLGVSRNEDSVRQTNLQPLLRESLDNDIEDPEIPFMKDANIGMENVTPYDFM</sequence>
<dbReference type="RefSeq" id="WP_014458149.1">
    <property type="nucleotide sequence ID" value="NC_017138.1"/>
</dbReference>
<dbReference type="InterPro" id="IPR050534">
    <property type="entry name" value="Coronavir_polyprotein_1ab"/>
</dbReference>
<dbReference type="GO" id="GO:0009338">
    <property type="term" value="C:exodeoxyribonuclease V complex"/>
    <property type="evidence" value="ECO:0007669"/>
    <property type="project" value="TreeGrafter"/>
</dbReference>
<dbReference type="Pfam" id="PF14490">
    <property type="entry name" value="HHH_RecD2"/>
    <property type="match status" value="1"/>
</dbReference>
<dbReference type="Pfam" id="PF13604">
    <property type="entry name" value="AAA_30"/>
    <property type="match status" value="1"/>
</dbReference>
<feature type="domain" description="AAA+ ATPase" evidence="4">
    <location>
        <begin position="357"/>
        <end position="511"/>
    </location>
</feature>
<proteinExistence type="inferred from homology"/>
<evidence type="ECO:0000313" key="6">
    <source>
        <dbReference type="Proteomes" id="UP000001283"/>
    </source>
</evidence>
<evidence type="ECO:0000313" key="5">
    <source>
        <dbReference type="EMBL" id="AEN87514.1"/>
    </source>
</evidence>
<keyword evidence="3" id="KW-0347">Helicase</keyword>
<keyword evidence="1 3" id="KW-0547">Nucleotide-binding</keyword>
<name>A0A8D3WV14_PRIMW</name>
<dbReference type="SUPFAM" id="SSF52540">
    <property type="entry name" value="P-loop containing nucleoside triphosphate hydrolases"/>
    <property type="match status" value="1"/>
</dbReference>
<gene>
    <name evidence="5" type="primary">yrrC</name>
    <name evidence="3" type="synonym">recD2</name>
    <name evidence="5" type="ORF">BMWSH_0630</name>
</gene>
<dbReference type="GO" id="GO:0006310">
    <property type="term" value="P:DNA recombination"/>
    <property type="evidence" value="ECO:0007669"/>
    <property type="project" value="InterPro"/>
</dbReference>
<dbReference type="PANTHER" id="PTHR43788:SF6">
    <property type="entry name" value="DNA HELICASE B"/>
    <property type="match status" value="1"/>
</dbReference>
<dbReference type="Gene3D" id="1.10.10.2220">
    <property type="match status" value="1"/>
</dbReference>
<evidence type="ECO:0000256" key="3">
    <source>
        <dbReference type="HAMAP-Rule" id="MF_01488"/>
    </source>
</evidence>
<dbReference type="KEGG" id="bmh:BMWSH_0630"/>
<protein>
    <recommendedName>
        <fullName evidence="3">ATP-dependent RecD2 DNA helicase</fullName>
        <ecNumber evidence="3">5.6.2.3</ecNumber>
    </recommendedName>
    <alternativeName>
        <fullName evidence="3">DNA 5'-3' helicase subunit RecD2</fullName>
    </alternativeName>
</protein>
<dbReference type="AlphaFoldDB" id="A0A8D3WV14"/>
<dbReference type="GO" id="GO:0016787">
    <property type="term" value="F:hydrolase activity"/>
    <property type="evidence" value="ECO:0007669"/>
    <property type="project" value="UniProtKB-KW"/>
</dbReference>